<evidence type="ECO:0000313" key="1">
    <source>
        <dbReference type="EMBL" id="MBC8530231.1"/>
    </source>
</evidence>
<dbReference type="PANTHER" id="PTHR43434">
    <property type="entry name" value="PHOSPHOGLYCOLATE PHOSPHATASE"/>
    <property type="match status" value="1"/>
</dbReference>
<dbReference type="InterPro" id="IPR023198">
    <property type="entry name" value="PGP-like_dom2"/>
</dbReference>
<dbReference type="GO" id="GO:0005829">
    <property type="term" value="C:cytosol"/>
    <property type="evidence" value="ECO:0007669"/>
    <property type="project" value="TreeGrafter"/>
</dbReference>
<keyword evidence="2" id="KW-1185">Reference proteome</keyword>
<dbReference type="Proteomes" id="UP000623172">
    <property type="component" value="Unassembled WGS sequence"/>
</dbReference>
<accession>A0A926D2W3</accession>
<dbReference type="RefSeq" id="WP_249314122.1">
    <property type="nucleotide sequence ID" value="NZ_JACRSR010000001.1"/>
</dbReference>
<dbReference type="InterPro" id="IPR036412">
    <property type="entry name" value="HAD-like_sf"/>
</dbReference>
<dbReference type="InterPro" id="IPR050155">
    <property type="entry name" value="HAD-like_hydrolase_sf"/>
</dbReference>
<dbReference type="AlphaFoldDB" id="A0A926D2W3"/>
<dbReference type="EMBL" id="JACRSR010000001">
    <property type="protein sequence ID" value="MBC8530231.1"/>
    <property type="molecule type" value="Genomic_DNA"/>
</dbReference>
<evidence type="ECO:0000313" key="2">
    <source>
        <dbReference type="Proteomes" id="UP000623172"/>
    </source>
</evidence>
<dbReference type="Gene3D" id="3.40.50.1000">
    <property type="entry name" value="HAD superfamily/HAD-like"/>
    <property type="match status" value="1"/>
</dbReference>
<dbReference type="SUPFAM" id="SSF56784">
    <property type="entry name" value="HAD-like"/>
    <property type="match status" value="1"/>
</dbReference>
<sequence length="214" mass="23376">MMIVLFDLDGTLTDSREGIFHSARIALEALGLPQPADERMKAMLGPPLSDSFENILGVDPERVPEAIAHYRAYYREKGLFENRVYEGVYGMLGELKAAGLDLYLATSKPAVFAERILEKYRLDGYFTGVVGADLDPKGINHKLDIVKEAMGRYSAGRSAVMVGDRIMDMGAAKELGLGSVFCAYGYGEPREGEGADFVADSPADVAYYILEGSR</sequence>
<protein>
    <submittedName>
        <fullName evidence="1">HAD hydrolase-like protein</fullName>
    </submittedName>
</protein>
<dbReference type="PANTHER" id="PTHR43434:SF20">
    <property type="entry name" value="5'-NUCLEOTIDASE"/>
    <property type="match status" value="1"/>
</dbReference>
<dbReference type="GO" id="GO:0004713">
    <property type="term" value="F:protein tyrosine kinase activity"/>
    <property type="evidence" value="ECO:0007669"/>
    <property type="project" value="TreeGrafter"/>
</dbReference>
<reference evidence="1" key="1">
    <citation type="submission" date="2020-08" db="EMBL/GenBank/DDBJ databases">
        <title>Genome public.</title>
        <authorList>
            <person name="Liu C."/>
            <person name="Sun Q."/>
        </authorList>
    </citation>
    <scope>NUCLEOTIDE SEQUENCE</scope>
    <source>
        <strain evidence="1">NSJ-53</strain>
    </source>
</reference>
<dbReference type="Gene3D" id="1.10.150.240">
    <property type="entry name" value="Putative phosphatase, domain 2"/>
    <property type="match status" value="1"/>
</dbReference>
<dbReference type="InterPro" id="IPR041492">
    <property type="entry name" value="HAD_2"/>
</dbReference>
<dbReference type="SFLD" id="SFLDS00003">
    <property type="entry name" value="Haloacid_Dehalogenase"/>
    <property type="match status" value="1"/>
</dbReference>
<comment type="caution">
    <text evidence="1">The sequence shown here is derived from an EMBL/GenBank/DDBJ whole genome shotgun (WGS) entry which is preliminary data.</text>
</comment>
<proteinExistence type="predicted"/>
<dbReference type="SFLD" id="SFLDG01129">
    <property type="entry name" value="C1.5:_HAD__Beta-PGM__Phosphata"/>
    <property type="match status" value="1"/>
</dbReference>
<dbReference type="Pfam" id="PF13419">
    <property type="entry name" value="HAD_2"/>
    <property type="match status" value="1"/>
</dbReference>
<gene>
    <name evidence="1" type="ORF">H8696_00020</name>
</gene>
<organism evidence="1 2">
    <name type="scientific">Gehongia tenuis</name>
    <dbReference type="NCBI Taxonomy" id="2763655"/>
    <lineage>
        <taxon>Bacteria</taxon>
        <taxon>Bacillati</taxon>
        <taxon>Bacillota</taxon>
        <taxon>Clostridia</taxon>
        <taxon>Christensenellales</taxon>
        <taxon>Christensenellaceae</taxon>
        <taxon>Gehongia</taxon>
    </lineage>
</organism>
<dbReference type="GO" id="GO:0016787">
    <property type="term" value="F:hydrolase activity"/>
    <property type="evidence" value="ECO:0007669"/>
    <property type="project" value="UniProtKB-KW"/>
</dbReference>
<name>A0A926D2W3_9FIRM</name>
<dbReference type="InterPro" id="IPR023214">
    <property type="entry name" value="HAD_sf"/>
</dbReference>
<keyword evidence="1" id="KW-0378">Hydrolase</keyword>